<dbReference type="RefSeq" id="WP_087629135.1">
    <property type="nucleotide sequence ID" value="NZ_FCNZ02000003.1"/>
</dbReference>
<dbReference type="Gene3D" id="3.40.50.300">
    <property type="entry name" value="P-loop containing nucleotide triphosphate hydrolases"/>
    <property type="match status" value="1"/>
</dbReference>
<evidence type="ECO:0000259" key="2">
    <source>
        <dbReference type="Pfam" id="PF18709"/>
    </source>
</evidence>
<feature type="domain" description="Dynamin-like helical" evidence="2">
    <location>
        <begin position="214"/>
        <end position="547"/>
    </location>
</feature>
<keyword evidence="4" id="KW-1185">Reference proteome</keyword>
<protein>
    <recommendedName>
        <fullName evidence="5">Labile enterotoxin output A</fullName>
    </recommendedName>
</protein>
<evidence type="ECO:0008006" key="5">
    <source>
        <dbReference type="Google" id="ProtNLM"/>
    </source>
</evidence>
<sequence length="569" mass="63874">MEQTLKSFKERQAETLKVLSDLRSFLAQGEAFGIDTDTNVKTKLDNAIRSMEEDKLRVVLIGGFSEGKTAIAAAWLERLDKSTMKISHEESSNAVTVYEASPDCLLIDTPGLFGFKEQFDAQTNTLEKYKELTRKYVSEAHLVVYVMDPTNPIKESHRDDLTWLFRSLNLLPRTVFVLSRFDAVADVEDEHEYAKLFSIKKDSVAGRLRDLIALTDAEAAELAVVAVAADPFEMGTEYWLADLERFRALSRIELLQHATSEKVSAAGGIAAVVDETRRSIVRDVLGKQLPIAVHNDDRIAQEVNRLETMNNQLRKQLISSDARINDVRIGLRSFLTDFFTDLILQARGQSMDTFAEFFERNIGSDGVVLNANLQNAFDQQMRSVKFEVSKMAVGFDAEVNHFNASVRAYGKQGIDYVVKSGLINNTSVLAARDGIVGVAKVVGLDLGKMLKFKPWGAVNLAKGLNGLLSAFGLALEIWDSVEQMKREQAFRKVLDKMVENFENQRAELLGLVGGSHFEDQFFPELVDLRANVTAVEQSVVVGREKREQFHRWRDQGEAIDAEFRMLDEV</sequence>
<proteinExistence type="predicted"/>
<dbReference type="Pfam" id="PF18709">
    <property type="entry name" value="DLP_helical"/>
    <property type="match status" value="1"/>
</dbReference>
<dbReference type="Proteomes" id="UP000054717">
    <property type="component" value="Unassembled WGS sequence"/>
</dbReference>
<reference evidence="3" key="1">
    <citation type="submission" date="2016-01" db="EMBL/GenBank/DDBJ databases">
        <authorList>
            <person name="Peeters Charlotte."/>
        </authorList>
    </citation>
    <scope>NUCLEOTIDE SEQUENCE</scope>
    <source>
        <strain evidence="3">LMG 22936</strain>
    </source>
</reference>
<comment type="caution">
    <text evidence="3">The sequence shown here is derived from an EMBL/GenBank/DDBJ whole genome shotgun (WGS) entry which is preliminary data.</text>
</comment>
<dbReference type="AlphaFoldDB" id="A0A158FJB6"/>
<dbReference type="Pfam" id="PF01926">
    <property type="entry name" value="MMR_HSR1"/>
    <property type="match status" value="1"/>
</dbReference>
<dbReference type="NCBIfam" id="NF041922">
    <property type="entry name" value="DLP_LeoA_gen"/>
    <property type="match status" value="1"/>
</dbReference>
<dbReference type="EMBL" id="FCNZ02000003">
    <property type="protein sequence ID" value="SAL19711.1"/>
    <property type="molecule type" value="Genomic_DNA"/>
</dbReference>
<evidence type="ECO:0000313" key="3">
    <source>
        <dbReference type="EMBL" id="SAL19711.1"/>
    </source>
</evidence>
<accession>A0A158FJB6</accession>
<dbReference type="InterPro" id="IPR027417">
    <property type="entry name" value="P-loop_NTPase"/>
</dbReference>
<dbReference type="InterPro" id="IPR006073">
    <property type="entry name" value="GTP-bd"/>
</dbReference>
<name>A0A158FJB6_9BURK</name>
<dbReference type="InterPro" id="IPR049678">
    <property type="entry name" value="LeoA-like"/>
</dbReference>
<gene>
    <name evidence="3" type="ORF">AWB66_00959</name>
</gene>
<dbReference type="GO" id="GO:0005525">
    <property type="term" value="F:GTP binding"/>
    <property type="evidence" value="ECO:0007669"/>
    <property type="project" value="InterPro"/>
</dbReference>
<dbReference type="STRING" id="326475.AWB66_00959"/>
<evidence type="ECO:0000313" key="4">
    <source>
        <dbReference type="Proteomes" id="UP000054717"/>
    </source>
</evidence>
<dbReference type="InterPro" id="IPR040576">
    <property type="entry name" value="DLP_helical"/>
</dbReference>
<organism evidence="3 4">
    <name type="scientific">Caballeronia telluris</name>
    <dbReference type="NCBI Taxonomy" id="326475"/>
    <lineage>
        <taxon>Bacteria</taxon>
        <taxon>Pseudomonadati</taxon>
        <taxon>Pseudomonadota</taxon>
        <taxon>Betaproteobacteria</taxon>
        <taxon>Burkholderiales</taxon>
        <taxon>Burkholderiaceae</taxon>
        <taxon>Caballeronia</taxon>
    </lineage>
</organism>
<evidence type="ECO:0000259" key="1">
    <source>
        <dbReference type="Pfam" id="PF01926"/>
    </source>
</evidence>
<feature type="domain" description="G" evidence="1">
    <location>
        <begin position="57"/>
        <end position="159"/>
    </location>
</feature>
<dbReference type="SUPFAM" id="SSF52540">
    <property type="entry name" value="P-loop containing nucleoside triphosphate hydrolases"/>
    <property type="match status" value="1"/>
</dbReference>